<dbReference type="Proteomes" id="UP000535543">
    <property type="component" value="Unassembled WGS sequence"/>
</dbReference>
<name>A0A848KMA6_9NOCA</name>
<accession>A0A848KMA6</accession>
<reference evidence="2 3" key="2">
    <citation type="submission" date="2020-06" db="EMBL/GenBank/DDBJ databases">
        <title>Antribacter stalactiti gen. nov., sp. nov., a new member of the family Nacardiaceae isolated from a cave.</title>
        <authorList>
            <person name="Kim I.S."/>
        </authorList>
    </citation>
    <scope>NUCLEOTIDE SEQUENCE [LARGE SCALE GENOMIC DNA]</scope>
    <source>
        <strain evidence="2 3">YC2-7</strain>
    </source>
</reference>
<organism evidence="2 3">
    <name type="scientific">Antrihabitans stalactiti</name>
    <dbReference type="NCBI Taxonomy" id="2584121"/>
    <lineage>
        <taxon>Bacteria</taxon>
        <taxon>Bacillati</taxon>
        <taxon>Actinomycetota</taxon>
        <taxon>Actinomycetes</taxon>
        <taxon>Mycobacteriales</taxon>
        <taxon>Nocardiaceae</taxon>
        <taxon>Antrihabitans</taxon>
    </lineage>
</organism>
<keyword evidence="1" id="KW-0472">Membrane</keyword>
<evidence type="ECO:0000313" key="3">
    <source>
        <dbReference type="Proteomes" id="UP000535543"/>
    </source>
</evidence>
<keyword evidence="1" id="KW-0812">Transmembrane</keyword>
<dbReference type="AlphaFoldDB" id="A0A848KMA6"/>
<dbReference type="EMBL" id="VCQU01000009">
    <property type="protein sequence ID" value="NMN98104.1"/>
    <property type="molecule type" value="Genomic_DNA"/>
</dbReference>
<feature type="transmembrane region" description="Helical" evidence="1">
    <location>
        <begin position="102"/>
        <end position="132"/>
    </location>
</feature>
<proteinExistence type="predicted"/>
<keyword evidence="1" id="KW-1133">Transmembrane helix</keyword>
<keyword evidence="3" id="KW-1185">Reference proteome</keyword>
<feature type="transmembrane region" description="Helical" evidence="1">
    <location>
        <begin position="59"/>
        <end position="81"/>
    </location>
</feature>
<reference evidence="2 3" key="1">
    <citation type="submission" date="2019-05" db="EMBL/GenBank/DDBJ databases">
        <authorList>
            <person name="Lee S.D."/>
        </authorList>
    </citation>
    <scope>NUCLEOTIDE SEQUENCE [LARGE SCALE GENOMIC DNA]</scope>
    <source>
        <strain evidence="2 3">YC2-7</strain>
    </source>
</reference>
<evidence type="ECO:0000256" key="1">
    <source>
        <dbReference type="SAM" id="Phobius"/>
    </source>
</evidence>
<feature type="transmembrane region" description="Helical" evidence="1">
    <location>
        <begin position="233"/>
        <end position="251"/>
    </location>
</feature>
<protein>
    <submittedName>
        <fullName evidence="2">ABC transporter permease</fullName>
    </submittedName>
</protein>
<dbReference type="PANTHER" id="PTHR37305:SF1">
    <property type="entry name" value="MEMBRANE PROTEIN"/>
    <property type="match status" value="1"/>
</dbReference>
<feature type="transmembrane region" description="Helical" evidence="1">
    <location>
        <begin position="180"/>
        <end position="200"/>
    </location>
</feature>
<dbReference type="Pfam" id="PF12730">
    <property type="entry name" value="ABC2_membrane_4"/>
    <property type="match status" value="1"/>
</dbReference>
<dbReference type="RefSeq" id="WP_169591757.1">
    <property type="nucleotide sequence ID" value="NZ_VCQU01000009.1"/>
</dbReference>
<sequence length="256" mass="26911">MGVLAAERIKITSTRSPLWCTVIIIALGLGFAALMGVFANQAVAHPDQAGGFPGLTTGTASSGITGFGVMVLMILAALVVTSEYRFGTLKTSFQAVPKRTTVVVAKVAIVGFFGAVLTTALAFGAYIIAGLVANSEAQQALTLSSEADWRGIYGVPIYAFLCVTLAIAIGVLLRQSAGAISLLVLWPLLIESLFGLFGNVGRKIQAFLPFQNANNFLSGDNGIDFHWGPWGSLVYFAVFVFVILGAAVFVVNKRDA</sequence>
<evidence type="ECO:0000313" key="2">
    <source>
        <dbReference type="EMBL" id="NMN98104.1"/>
    </source>
</evidence>
<dbReference type="PANTHER" id="PTHR37305">
    <property type="entry name" value="INTEGRAL MEMBRANE PROTEIN-RELATED"/>
    <property type="match status" value="1"/>
</dbReference>
<gene>
    <name evidence="2" type="ORF">FGL95_23980</name>
</gene>
<feature type="transmembrane region" description="Helical" evidence="1">
    <location>
        <begin position="152"/>
        <end position="173"/>
    </location>
</feature>
<feature type="transmembrane region" description="Helical" evidence="1">
    <location>
        <begin position="18"/>
        <end position="39"/>
    </location>
</feature>
<comment type="caution">
    <text evidence="2">The sequence shown here is derived from an EMBL/GenBank/DDBJ whole genome shotgun (WGS) entry which is preliminary data.</text>
</comment>